<dbReference type="AlphaFoldDB" id="A0A8D7AD92"/>
<gene>
    <name evidence="1" type="ORF">GSMUA_172070.1</name>
</gene>
<evidence type="ECO:0000313" key="1">
    <source>
        <dbReference type="EMBL" id="CAG1847412.1"/>
    </source>
</evidence>
<protein>
    <submittedName>
        <fullName evidence="1">(wild Malaysian banana) hypothetical protein</fullName>
    </submittedName>
</protein>
<sequence>MYKIRSKTKQLSTSIVCCWIHMIGLIMDPWDWWTFLYLLVLGHRSSHGKGSFTHPIYCLFRSMLK</sequence>
<accession>A0A8D7AD92</accession>
<name>A0A8D7AD92_MUSAM</name>
<reference evidence="1" key="1">
    <citation type="submission" date="2021-03" db="EMBL/GenBank/DDBJ databases">
        <authorList>
            <consortium name="Genoscope - CEA"/>
            <person name="William W."/>
        </authorList>
    </citation>
    <scope>NUCLEOTIDE SEQUENCE</scope>
    <source>
        <strain evidence="1">Doubled-haploid Pahang</strain>
    </source>
</reference>
<dbReference type="EMBL" id="HG996471">
    <property type="protein sequence ID" value="CAG1847412.1"/>
    <property type="molecule type" value="Genomic_DNA"/>
</dbReference>
<proteinExistence type="predicted"/>
<organism evidence="1">
    <name type="scientific">Musa acuminata subsp. malaccensis</name>
    <name type="common">Wild banana</name>
    <name type="synonym">Musa malaccensis</name>
    <dbReference type="NCBI Taxonomy" id="214687"/>
    <lineage>
        <taxon>Eukaryota</taxon>
        <taxon>Viridiplantae</taxon>
        <taxon>Streptophyta</taxon>
        <taxon>Embryophyta</taxon>
        <taxon>Tracheophyta</taxon>
        <taxon>Spermatophyta</taxon>
        <taxon>Magnoliopsida</taxon>
        <taxon>Liliopsida</taxon>
        <taxon>Zingiberales</taxon>
        <taxon>Musaceae</taxon>
        <taxon>Musa</taxon>
    </lineage>
</organism>